<dbReference type="OrthoDB" id="10683651at2759"/>
<name>A0A0C3FGN3_PILCF</name>
<dbReference type="HOGENOM" id="CLU_1062128_0_0_1"/>
<accession>A0A0C3FGN3</accession>
<evidence type="ECO:0000313" key="2">
    <source>
        <dbReference type="Proteomes" id="UP000054166"/>
    </source>
</evidence>
<reference evidence="1 2" key="1">
    <citation type="submission" date="2014-04" db="EMBL/GenBank/DDBJ databases">
        <authorList>
            <consortium name="DOE Joint Genome Institute"/>
            <person name="Kuo A."/>
            <person name="Tarkka M."/>
            <person name="Buscot F."/>
            <person name="Kohler A."/>
            <person name="Nagy L.G."/>
            <person name="Floudas D."/>
            <person name="Copeland A."/>
            <person name="Barry K.W."/>
            <person name="Cichocki N."/>
            <person name="Veneault-Fourrey C."/>
            <person name="LaButti K."/>
            <person name="Lindquist E.A."/>
            <person name="Lipzen A."/>
            <person name="Lundell T."/>
            <person name="Morin E."/>
            <person name="Murat C."/>
            <person name="Sun H."/>
            <person name="Tunlid A."/>
            <person name="Henrissat B."/>
            <person name="Grigoriev I.V."/>
            <person name="Hibbett D.S."/>
            <person name="Martin F."/>
            <person name="Nordberg H.P."/>
            <person name="Cantor M.N."/>
            <person name="Hua S.X."/>
        </authorList>
    </citation>
    <scope>NUCLEOTIDE SEQUENCE [LARGE SCALE GENOMIC DNA]</scope>
    <source>
        <strain evidence="1 2">F 1598</strain>
    </source>
</reference>
<keyword evidence="2" id="KW-1185">Reference proteome</keyword>
<reference evidence="2" key="2">
    <citation type="submission" date="2015-01" db="EMBL/GenBank/DDBJ databases">
        <title>Evolutionary Origins and Diversification of the Mycorrhizal Mutualists.</title>
        <authorList>
            <consortium name="DOE Joint Genome Institute"/>
            <consortium name="Mycorrhizal Genomics Consortium"/>
            <person name="Kohler A."/>
            <person name="Kuo A."/>
            <person name="Nagy L.G."/>
            <person name="Floudas D."/>
            <person name="Copeland A."/>
            <person name="Barry K.W."/>
            <person name="Cichocki N."/>
            <person name="Veneault-Fourrey C."/>
            <person name="LaButti K."/>
            <person name="Lindquist E.A."/>
            <person name="Lipzen A."/>
            <person name="Lundell T."/>
            <person name="Morin E."/>
            <person name="Murat C."/>
            <person name="Riley R."/>
            <person name="Ohm R."/>
            <person name="Sun H."/>
            <person name="Tunlid A."/>
            <person name="Henrissat B."/>
            <person name="Grigoriev I.V."/>
            <person name="Hibbett D.S."/>
            <person name="Martin F."/>
        </authorList>
    </citation>
    <scope>NUCLEOTIDE SEQUENCE [LARGE SCALE GENOMIC DNA]</scope>
    <source>
        <strain evidence="2">F 1598</strain>
    </source>
</reference>
<dbReference type="Proteomes" id="UP000054166">
    <property type="component" value="Unassembled WGS sequence"/>
</dbReference>
<dbReference type="InParanoid" id="A0A0C3FGN3"/>
<dbReference type="EMBL" id="KN832990">
    <property type="protein sequence ID" value="KIM83520.1"/>
    <property type="molecule type" value="Genomic_DNA"/>
</dbReference>
<protein>
    <submittedName>
        <fullName evidence="1">Uncharacterized protein</fullName>
    </submittedName>
</protein>
<dbReference type="AlphaFoldDB" id="A0A0C3FGN3"/>
<organism evidence="1 2">
    <name type="scientific">Piloderma croceum (strain F 1598)</name>
    <dbReference type="NCBI Taxonomy" id="765440"/>
    <lineage>
        <taxon>Eukaryota</taxon>
        <taxon>Fungi</taxon>
        <taxon>Dikarya</taxon>
        <taxon>Basidiomycota</taxon>
        <taxon>Agaricomycotina</taxon>
        <taxon>Agaricomycetes</taxon>
        <taxon>Agaricomycetidae</taxon>
        <taxon>Atheliales</taxon>
        <taxon>Atheliaceae</taxon>
        <taxon>Piloderma</taxon>
    </lineage>
</organism>
<proteinExistence type="predicted"/>
<gene>
    <name evidence="1" type="ORF">PILCRDRAFT_427424</name>
</gene>
<sequence length="262" mass="29524">MSAVARFRNANQTRRTILDLNKRLRLFEDTYLLQPTMQAARVNLEALSGPVPVFDPNQPQLIPDDVQWEVMSHSGSGTTVVDPQARITTWARAIEEEPLEDMQSNHVVDTQPAKTEMVYPPEQRTVKDSKVRSDRLHRCYHAWRHKACPAIYRNALCWPIRIPVCVADYIGRSCLLFRDGGTTGTGIGRHPNDPGCCTGCVFEYLPLCMPDLCMTKGSGESWGVYCADTHCGRLDNWDDCACLLCCFLWPCIMANDAMDKPV</sequence>
<evidence type="ECO:0000313" key="1">
    <source>
        <dbReference type="EMBL" id="KIM83520.1"/>
    </source>
</evidence>